<dbReference type="GeneID" id="119741907"/>
<keyword evidence="1" id="KW-0812">Transmembrane</keyword>
<keyword evidence="1" id="KW-1133">Transmembrane helix</keyword>
<dbReference type="AlphaFoldDB" id="A0A914BD61"/>
<proteinExistence type="predicted"/>
<sequence>MSCNRRTVFLSVMMVWVQGCLAGPLREGSGAFTALKSEKVTITTDTLAYFADQEGSGYSEVSEFSSSSGTNPIYVQMSSMEPSVEEALSSSIYNVHHESDAGTGDSDIVFAESESDTEESIPEDPTMAESDLYELDREENQVGQGVGEEFESQGEGVELDGNEVNGIQPTVTSVTSTSSPGDNSNVIPNGVLHHAPSNTSNDLNIVSSEHGNEVGGHKGHVNDIVDKEVKDENESDDMSGKPGSGIMAVVMFVTAIGVGALLSFMLVGLTKIGKKFFRKNPDP</sequence>
<protein>
    <recommendedName>
        <fullName evidence="5">Syndecan</fullName>
    </recommendedName>
</protein>
<dbReference type="PROSITE" id="PS51257">
    <property type="entry name" value="PROKAR_LIPOPROTEIN"/>
    <property type="match status" value="1"/>
</dbReference>
<dbReference type="OMA" id="RWSEIVI"/>
<accession>A0A914BD61</accession>
<reference evidence="3" key="1">
    <citation type="submission" date="2022-11" db="UniProtKB">
        <authorList>
            <consortium name="EnsemblMetazoa"/>
        </authorList>
    </citation>
    <scope>IDENTIFICATION</scope>
</reference>
<dbReference type="OrthoDB" id="10404404at2759"/>
<feature type="chain" id="PRO_5037263682" description="Syndecan" evidence="2">
    <location>
        <begin position="23"/>
        <end position="283"/>
    </location>
</feature>
<evidence type="ECO:0000256" key="1">
    <source>
        <dbReference type="SAM" id="Phobius"/>
    </source>
</evidence>
<dbReference type="EnsemblMetazoa" id="XM_038217852.1">
    <property type="protein sequence ID" value="XP_038073780.1"/>
    <property type="gene ID" value="LOC119741907"/>
</dbReference>
<keyword evidence="2" id="KW-0732">Signal</keyword>
<evidence type="ECO:0000256" key="2">
    <source>
        <dbReference type="SAM" id="SignalP"/>
    </source>
</evidence>
<organism evidence="3 4">
    <name type="scientific">Patiria miniata</name>
    <name type="common">Bat star</name>
    <name type="synonym">Asterina miniata</name>
    <dbReference type="NCBI Taxonomy" id="46514"/>
    <lineage>
        <taxon>Eukaryota</taxon>
        <taxon>Metazoa</taxon>
        <taxon>Echinodermata</taxon>
        <taxon>Eleutherozoa</taxon>
        <taxon>Asterozoa</taxon>
        <taxon>Asteroidea</taxon>
        <taxon>Valvatacea</taxon>
        <taxon>Valvatida</taxon>
        <taxon>Asterinidae</taxon>
        <taxon>Patiria</taxon>
    </lineage>
</organism>
<name>A0A914BD61_PATMI</name>
<dbReference type="RefSeq" id="XP_038073780.1">
    <property type="nucleotide sequence ID" value="XM_038217852.1"/>
</dbReference>
<evidence type="ECO:0008006" key="5">
    <source>
        <dbReference type="Google" id="ProtNLM"/>
    </source>
</evidence>
<keyword evidence="4" id="KW-1185">Reference proteome</keyword>
<evidence type="ECO:0000313" key="4">
    <source>
        <dbReference type="Proteomes" id="UP000887568"/>
    </source>
</evidence>
<dbReference type="Proteomes" id="UP000887568">
    <property type="component" value="Unplaced"/>
</dbReference>
<evidence type="ECO:0000313" key="3">
    <source>
        <dbReference type="EnsemblMetazoa" id="XP_038073780.1"/>
    </source>
</evidence>
<feature type="transmembrane region" description="Helical" evidence="1">
    <location>
        <begin position="245"/>
        <end position="269"/>
    </location>
</feature>
<feature type="signal peptide" evidence="2">
    <location>
        <begin position="1"/>
        <end position="22"/>
    </location>
</feature>
<keyword evidence="1" id="KW-0472">Membrane</keyword>